<dbReference type="CDD" id="cd02440">
    <property type="entry name" value="AdoMet_MTases"/>
    <property type="match status" value="1"/>
</dbReference>
<accession>A0A2P7MR80</accession>
<gene>
    <name evidence="2" type="ORF">C7K55_12230</name>
</gene>
<feature type="domain" description="Methyltransferase type 12" evidence="1">
    <location>
        <begin position="48"/>
        <end position="148"/>
    </location>
</feature>
<protein>
    <submittedName>
        <fullName evidence="2">SAM-dependent methyltransferase</fullName>
    </submittedName>
</protein>
<name>A0A2P7MR80_9CYAN</name>
<keyword evidence="3" id="KW-1185">Reference proteome</keyword>
<dbReference type="RefSeq" id="WP_106633027.1">
    <property type="nucleotide sequence ID" value="NZ_PXXO01000018.1"/>
</dbReference>
<comment type="caution">
    <text evidence="2">The sequence shown here is derived from an EMBL/GenBank/DDBJ whole genome shotgun (WGS) entry which is preliminary data.</text>
</comment>
<evidence type="ECO:0000313" key="3">
    <source>
        <dbReference type="Proteomes" id="UP000243002"/>
    </source>
</evidence>
<dbReference type="AlphaFoldDB" id="A0A2P7MR80"/>
<organism evidence="2 3">
    <name type="scientific">Cyanobium usitatum str. Tous</name>
    <dbReference type="NCBI Taxonomy" id="2116684"/>
    <lineage>
        <taxon>Bacteria</taxon>
        <taxon>Bacillati</taxon>
        <taxon>Cyanobacteriota</taxon>
        <taxon>Cyanophyceae</taxon>
        <taxon>Synechococcales</taxon>
        <taxon>Prochlorococcaceae</taxon>
        <taxon>Cyanobium</taxon>
    </lineage>
</organism>
<reference evidence="2 3" key="1">
    <citation type="journal article" date="2018" name="Environ. Microbiol.">
        <title>Ecological and genomic features of two widespread freshwater picocyanobacteria.</title>
        <authorList>
            <person name="Cabello-Yeves P.J."/>
            <person name="Picazo A."/>
            <person name="Camacho A."/>
            <person name="Callieri C."/>
            <person name="Rosselli R."/>
            <person name="Roda-Garcia J.J."/>
            <person name="Coutinho F.H."/>
            <person name="Rodriguez-Valera F."/>
        </authorList>
    </citation>
    <scope>NUCLEOTIDE SEQUENCE [LARGE SCALE GENOMIC DNA]</scope>
    <source>
        <strain evidence="2 3">Tous</strain>
    </source>
</reference>
<dbReference type="Gene3D" id="3.40.50.150">
    <property type="entry name" value="Vaccinia Virus protein VP39"/>
    <property type="match status" value="1"/>
</dbReference>
<dbReference type="PANTHER" id="PTHR43861:SF1">
    <property type="entry name" value="TRANS-ACONITATE 2-METHYLTRANSFERASE"/>
    <property type="match status" value="1"/>
</dbReference>
<dbReference type="InterPro" id="IPR029063">
    <property type="entry name" value="SAM-dependent_MTases_sf"/>
</dbReference>
<dbReference type="GO" id="GO:0032259">
    <property type="term" value="P:methylation"/>
    <property type="evidence" value="ECO:0007669"/>
    <property type="project" value="UniProtKB-KW"/>
</dbReference>
<dbReference type="EMBL" id="PXXO01000018">
    <property type="protein sequence ID" value="PSJ03697.1"/>
    <property type="molecule type" value="Genomic_DNA"/>
</dbReference>
<evidence type="ECO:0000259" key="1">
    <source>
        <dbReference type="Pfam" id="PF08242"/>
    </source>
</evidence>
<dbReference type="Proteomes" id="UP000243002">
    <property type="component" value="Unassembled WGS sequence"/>
</dbReference>
<dbReference type="Pfam" id="PF08242">
    <property type="entry name" value="Methyltransf_12"/>
    <property type="match status" value="1"/>
</dbReference>
<dbReference type="GO" id="GO:0008168">
    <property type="term" value="F:methyltransferase activity"/>
    <property type="evidence" value="ECO:0007669"/>
    <property type="project" value="UniProtKB-KW"/>
</dbReference>
<keyword evidence="2" id="KW-0808">Transferase</keyword>
<dbReference type="OrthoDB" id="9778766at2"/>
<dbReference type="SUPFAM" id="SSF53335">
    <property type="entry name" value="S-adenosyl-L-methionine-dependent methyltransferases"/>
    <property type="match status" value="1"/>
</dbReference>
<evidence type="ECO:0000313" key="2">
    <source>
        <dbReference type="EMBL" id="PSJ03697.1"/>
    </source>
</evidence>
<dbReference type="PANTHER" id="PTHR43861">
    <property type="entry name" value="TRANS-ACONITATE 2-METHYLTRANSFERASE-RELATED"/>
    <property type="match status" value="1"/>
</dbReference>
<proteinExistence type="predicted"/>
<dbReference type="InterPro" id="IPR013217">
    <property type="entry name" value="Methyltransf_12"/>
</dbReference>
<sequence length="225" mass="24064">MQRIPEPELMDEAGQVLAYAQADFAASDAAMVERLAQLCGDDPGTALLDLGCGPGNISLLLAGRWPAAKVLGLDGAPRMLAVARERLAGVSPDLAARLRFVQALLPLAAAGELEAHFSAVVSNSLLHHLHDPAALWQTVAQLGAPGAFVYVQDLRRPDNGEAVETLVAAEMASAPEVLRHDYRASLHAAFTPEEVQQQLEQAGLAAQLQVAPRQERYLEVWGRLN</sequence>
<keyword evidence="2" id="KW-0489">Methyltransferase</keyword>